<accession>A0ABU6X1H4</accession>
<protein>
    <submittedName>
        <fullName evidence="2">Uncharacterized protein</fullName>
    </submittedName>
</protein>
<gene>
    <name evidence="2" type="ORF">PIB30_106505</name>
</gene>
<evidence type="ECO:0000256" key="1">
    <source>
        <dbReference type="SAM" id="MobiDB-lite"/>
    </source>
</evidence>
<dbReference type="EMBL" id="JASCZI010185466">
    <property type="protein sequence ID" value="MED6190503.1"/>
    <property type="molecule type" value="Genomic_DNA"/>
</dbReference>
<feature type="region of interest" description="Disordered" evidence="1">
    <location>
        <begin position="1"/>
        <end position="51"/>
    </location>
</feature>
<organism evidence="2 3">
    <name type="scientific">Stylosanthes scabra</name>
    <dbReference type="NCBI Taxonomy" id="79078"/>
    <lineage>
        <taxon>Eukaryota</taxon>
        <taxon>Viridiplantae</taxon>
        <taxon>Streptophyta</taxon>
        <taxon>Embryophyta</taxon>
        <taxon>Tracheophyta</taxon>
        <taxon>Spermatophyta</taxon>
        <taxon>Magnoliopsida</taxon>
        <taxon>eudicotyledons</taxon>
        <taxon>Gunneridae</taxon>
        <taxon>Pentapetalae</taxon>
        <taxon>rosids</taxon>
        <taxon>fabids</taxon>
        <taxon>Fabales</taxon>
        <taxon>Fabaceae</taxon>
        <taxon>Papilionoideae</taxon>
        <taxon>50 kb inversion clade</taxon>
        <taxon>dalbergioids sensu lato</taxon>
        <taxon>Dalbergieae</taxon>
        <taxon>Pterocarpus clade</taxon>
        <taxon>Stylosanthes</taxon>
    </lineage>
</organism>
<evidence type="ECO:0000313" key="2">
    <source>
        <dbReference type="EMBL" id="MED6190503.1"/>
    </source>
</evidence>
<evidence type="ECO:0000313" key="3">
    <source>
        <dbReference type="Proteomes" id="UP001341840"/>
    </source>
</evidence>
<feature type="compositionally biased region" description="Low complexity" evidence="1">
    <location>
        <begin position="14"/>
        <end position="30"/>
    </location>
</feature>
<comment type="caution">
    <text evidence="2">The sequence shown here is derived from an EMBL/GenBank/DDBJ whole genome shotgun (WGS) entry which is preliminary data.</text>
</comment>
<dbReference type="Proteomes" id="UP001341840">
    <property type="component" value="Unassembled WGS sequence"/>
</dbReference>
<reference evidence="2 3" key="1">
    <citation type="journal article" date="2023" name="Plants (Basel)">
        <title>Bridging the Gap: Combining Genomics and Transcriptomics Approaches to Understand Stylosanthes scabra, an Orphan Legume from the Brazilian Caatinga.</title>
        <authorList>
            <person name="Ferreira-Neto J.R.C."/>
            <person name="da Silva M.D."/>
            <person name="Binneck E."/>
            <person name="de Melo N.F."/>
            <person name="da Silva R.H."/>
            <person name="de Melo A.L.T.M."/>
            <person name="Pandolfi V."/>
            <person name="Bustamante F.O."/>
            <person name="Brasileiro-Vidal A.C."/>
            <person name="Benko-Iseppon A.M."/>
        </authorList>
    </citation>
    <scope>NUCLEOTIDE SEQUENCE [LARGE SCALE GENOMIC DNA]</scope>
    <source>
        <tissue evidence="2">Leaves</tissue>
    </source>
</reference>
<keyword evidence="3" id="KW-1185">Reference proteome</keyword>
<sequence>MARRPGVTTSGGPLSLRTSTGSGATGGARSIRFRSLPPTTQAGQRRSMPPGGRLHAVVVATQAREPIVLPHDAPRPRAGGRMRSRAETMVTRRLSTIVRSTFSPESRGDGDAPHEPDHDFFSGADIELAWIILQGEGSGSGTAPQAAGAGPSFNRFGPPNQMYDVFSCERPAPPWKVYKPGPPLQPHHDPEEQCQGFQYYQPSQQSYIQPSSQQYYQLPSPHCPSYYQPSRSVLSVTFPGSPAVPALVRLSHPVAAATVVCERVTELPLPSHDDPSYHLAPKPSPHQIVRPRAQRPQRDRQPPPCGTSSRLHHRPARGGDRD</sequence>
<name>A0ABU6X1H4_9FABA</name>
<proteinExistence type="predicted"/>
<feature type="region of interest" description="Disordered" evidence="1">
    <location>
        <begin position="271"/>
        <end position="322"/>
    </location>
</feature>